<protein>
    <submittedName>
        <fullName evidence="2">Uncharacterized protein</fullName>
    </submittedName>
</protein>
<feature type="compositionally biased region" description="Pro residues" evidence="1">
    <location>
        <begin position="1"/>
        <end position="10"/>
    </location>
</feature>
<evidence type="ECO:0000256" key="1">
    <source>
        <dbReference type="SAM" id="MobiDB-lite"/>
    </source>
</evidence>
<reference evidence="2" key="1">
    <citation type="submission" date="2019-02" db="EMBL/GenBank/DDBJ databases">
        <authorList>
            <person name="Gruber-Vodicka R. H."/>
            <person name="Seah K. B. B."/>
        </authorList>
    </citation>
    <scope>NUCLEOTIDE SEQUENCE</scope>
    <source>
        <strain evidence="2">BECK_S313</strain>
    </source>
</reference>
<proteinExistence type="predicted"/>
<sequence length="98" mass="11183">MAPVDQPPDPNSGDRCGRAMGGYAHARQGNPQRIIQWGKNGARIVLFIRLRVDLSLGKVHNACMIQRSFASNRRSMTRHWRNSHYRKFGGGQDRIRLI</sequence>
<accession>A0A450W924</accession>
<name>A0A450W924_9GAMM</name>
<dbReference type="AlphaFoldDB" id="A0A450W924"/>
<organism evidence="2">
    <name type="scientific">Candidatus Kentrum sp. LPFa</name>
    <dbReference type="NCBI Taxonomy" id="2126335"/>
    <lineage>
        <taxon>Bacteria</taxon>
        <taxon>Pseudomonadati</taxon>
        <taxon>Pseudomonadota</taxon>
        <taxon>Gammaproteobacteria</taxon>
        <taxon>Candidatus Kentrum</taxon>
    </lineage>
</organism>
<evidence type="ECO:0000313" key="2">
    <source>
        <dbReference type="EMBL" id="VFK13498.1"/>
    </source>
</evidence>
<dbReference type="EMBL" id="CAADFK010000048">
    <property type="protein sequence ID" value="VFK13498.1"/>
    <property type="molecule type" value="Genomic_DNA"/>
</dbReference>
<feature type="region of interest" description="Disordered" evidence="1">
    <location>
        <begin position="1"/>
        <end position="23"/>
    </location>
</feature>
<gene>
    <name evidence="2" type="ORF">BECKLPF1236B_GA0070989_104812</name>
</gene>